<dbReference type="Gene3D" id="2.40.70.10">
    <property type="entry name" value="Acid Proteases"/>
    <property type="match status" value="1"/>
</dbReference>
<evidence type="ECO:0000313" key="3">
    <source>
        <dbReference type="Proteomes" id="UP001567538"/>
    </source>
</evidence>
<feature type="compositionally biased region" description="Low complexity" evidence="1">
    <location>
        <begin position="14"/>
        <end position="27"/>
    </location>
</feature>
<evidence type="ECO:0008006" key="4">
    <source>
        <dbReference type="Google" id="ProtNLM"/>
    </source>
</evidence>
<dbReference type="Proteomes" id="UP001567538">
    <property type="component" value="Unassembled WGS sequence"/>
</dbReference>
<feature type="compositionally biased region" description="Basic and acidic residues" evidence="1">
    <location>
        <begin position="1"/>
        <end position="10"/>
    </location>
</feature>
<proteinExistence type="predicted"/>
<organism evidence="2 3">
    <name type="scientific">Salvia divinorum</name>
    <name type="common">Maria pastora</name>
    <name type="synonym">Diviner's sage</name>
    <dbReference type="NCBI Taxonomy" id="28513"/>
    <lineage>
        <taxon>Eukaryota</taxon>
        <taxon>Viridiplantae</taxon>
        <taxon>Streptophyta</taxon>
        <taxon>Embryophyta</taxon>
        <taxon>Tracheophyta</taxon>
        <taxon>Spermatophyta</taxon>
        <taxon>Magnoliopsida</taxon>
        <taxon>eudicotyledons</taxon>
        <taxon>Gunneridae</taxon>
        <taxon>Pentapetalae</taxon>
        <taxon>asterids</taxon>
        <taxon>lamiids</taxon>
        <taxon>Lamiales</taxon>
        <taxon>Lamiaceae</taxon>
        <taxon>Nepetoideae</taxon>
        <taxon>Mentheae</taxon>
        <taxon>Salviinae</taxon>
        <taxon>Salvia</taxon>
        <taxon>Salvia subgen. Calosphace</taxon>
    </lineage>
</organism>
<dbReference type="EMBL" id="JBEAFC010000003">
    <property type="protein sequence ID" value="KAL1563710.1"/>
    <property type="molecule type" value="Genomic_DNA"/>
</dbReference>
<gene>
    <name evidence="2" type="ORF">AAHA92_06142</name>
</gene>
<evidence type="ECO:0000313" key="2">
    <source>
        <dbReference type="EMBL" id="KAL1563710.1"/>
    </source>
</evidence>
<protein>
    <recommendedName>
        <fullName evidence="4">Aspartic peptidase DDI1-type domain-containing protein</fullName>
    </recommendedName>
</protein>
<keyword evidence="3" id="KW-1185">Reference proteome</keyword>
<sequence>MKDENSEHASRPLANSQQAAGQESAAELNSHPAQHNGIVLPFPPQKKFKLEEQFKHFLNIFCKIHINLPLVDALQEIPRYAKLLRKAVMKKHKFKKTDLKLPLYCSEIIQKHRAVKQRDPGQFIIRCSIGKGKVDKALCDLGASINIMSLEYYEKLNIGPLKTTDICLRLADNSTTKVVGIVEDVLVKIDDFIFSADFFILDMDVDKYVPLILGRNFLATCKALIDVDRGEITISDNRSKSTYYIESAMLKDEEARRVKKDDEIRMFMMCDKSKPLISQKGENYSKSSIFFVTHIPKDIKQNKPKKLRTSFQERTSRRPKLLHLMGAEVYVFKIASGKYKWWKKIYKKLVPFAVAKTRTVDPPA</sequence>
<evidence type="ECO:0000256" key="1">
    <source>
        <dbReference type="SAM" id="MobiDB-lite"/>
    </source>
</evidence>
<accession>A0ABD1I4R4</accession>
<feature type="region of interest" description="Disordered" evidence="1">
    <location>
        <begin position="1"/>
        <end position="28"/>
    </location>
</feature>
<dbReference type="AlphaFoldDB" id="A0ABD1I4R4"/>
<dbReference type="PANTHER" id="PTHR33067:SF9">
    <property type="entry name" value="RNA-DIRECTED DNA POLYMERASE"/>
    <property type="match status" value="1"/>
</dbReference>
<dbReference type="CDD" id="cd00303">
    <property type="entry name" value="retropepsin_like"/>
    <property type="match status" value="1"/>
</dbReference>
<dbReference type="SUPFAM" id="SSF50630">
    <property type="entry name" value="Acid proteases"/>
    <property type="match status" value="1"/>
</dbReference>
<name>A0ABD1I4R4_SALDI</name>
<comment type="caution">
    <text evidence="2">The sequence shown here is derived from an EMBL/GenBank/DDBJ whole genome shotgun (WGS) entry which is preliminary data.</text>
</comment>
<dbReference type="PANTHER" id="PTHR33067">
    <property type="entry name" value="RNA-DIRECTED DNA POLYMERASE-RELATED"/>
    <property type="match status" value="1"/>
</dbReference>
<dbReference type="InterPro" id="IPR021109">
    <property type="entry name" value="Peptidase_aspartic_dom_sf"/>
</dbReference>
<reference evidence="2 3" key="1">
    <citation type="submission" date="2024-06" db="EMBL/GenBank/DDBJ databases">
        <title>A chromosome level genome sequence of Diviner's sage (Salvia divinorum).</title>
        <authorList>
            <person name="Ford S.A."/>
            <person name="Ro D.-K."/>
            <person name="Ness R.W."/>
            <person name="Phillips M.A."/>
        </authorList>
    </citation>
    <scope>NUCLEOTIDE SEQUENCE [LARGE SCALE GENOMIC DNA]</scope>
    <source>
        <strain evidence="2">SAF-2024a</strain>
        <tissue evidence="2">Leaf</tissue>
    </source>
</reference>
<dbReference type="Pfam" id="PF08284">
    <property type="entry name" value="RVP_2"/>
    <property type="match status" value="1"/>
</dbReference>